<dbReference type="Proteomes" id="UP000070198">
    <property type="component" value="Unassembled WGS sequence"/>
</dbReference>
<name>A0A139R533_9STRE</name>
<organism evidence="2 4">
    <name type="scientific">Streptococcus gallolyticus</name>
    <dbReference type="NCBI Taxonomy" id="315405"/>
    <lineage>
        <taxon>Bacteria</taxon>
        <taxon>Bacillati</taxon>
        <taxon>Bacillota</taxon>
        <taxon>Bacilli</taxon>
        <taxon>Lactobacillales</taxon>
        <taxon>Streptococcaceae</taxon>
        <taxon>Streptococcus</taxon>
    </lineage>
</organism>
<evidence type="ECO:0000313" key="1">
    <source>
        <dbReference type="EMBL" id="KXT73692.1"/>
    </source>
</evidence>
<dbReference type="PATRIC" id="fig|315405.11.peg.129"/>
<dbReference type="InterPro" id="IPR024979">
    <property type="entry name" value="DUF3884"/>
</dbReference>
<evidence type="ECO:0000313" key="3">
    <source>
        <dbReference type="Proteomes" id="UP000070198"/>
    </source>
</evidence>
<evidence type="ECO:0000313" key="4">
    <source>
        <dbReference type="Proteomes" id="UP000071927"/>
    </source>
</evidence>
<gene>
    <name evidence="1" type="ORF">SGADD02_00118</name>
    <name evidence="2" type="ORF">SGADD03_00505</name>
</gene>
<dbReference type="Pfam" id="PF13024">
    <property type="entry name" value="DUF3884"/>
    <property type="match status" value="1"/>
</dbReference>
<comment type="caution">
    <text evidence="2">The sequence shown here is derived from an EMBL/GenBank/DDBJ whole genome shotgun (WGS) entry which is preliminary data.</text>
</comment>
<accession>A0A139R533</accession>
<sequence length="99" mass="11440">MSVVSVKQLIKKIVFPTYTHEKIYVIDQTNLTKKLQFSTTLKPLGKWYITTGNHWLCHSELTLADFQKAFIQQAQVSTDEAQKLEFTTDYLPFSEILGL</sequence>
<reference evidence="3 4" key="1">
    <citation type="submission" date="2016-01" db="EMBL/GenBank/DDBJ databases">
        <title>Highly variable Streptococcus oralis are common among viridans streptococci isolated from primates.</title>
        <authorList>
            <person name="Denapaite D."/>
            <person name="Rieger M."/>
            <person name="Koendgen S."/>
            <person name="Brueckner R."/>
            <person name="Ochigava I."/>
            <person name="Kappeler P."/>
            <person name="Maetz-Rensing K."/>
            <person name="Leendertz F."/>
            <person name="Hakenbeck R."/>
        </authorList>
    </citation>
    <scope>NUCLEOTIDE SEQUENCE [LARGE SCALE GENOMIC DNA]</scope>
    <source>
        <strain evidence="1 3">DD02</strain>
        <strain evidence="2 4">DD03</strain>
    </source>
</reference>
<proteinExistence type="predicted"/>
<dbReference type="EMBL" id="LQOF01000016">
    <property type="protein sequence ID" value="KXT73692.1"/>
    <property type="molecule type" value="Genomic_DNA"/>
</dbReference>
<protein>
    <recommendedName>
        <fullName evidence="5">DUF3884 family protein</fullName>
    </recommendedName>
</protein>
<dbReference type="RefSeq" id="WP_061458102.1">
    <property type="nucleotide sequence ID" value="NZ_KQ968744.1"/>
</dbReference>
<evidence type="ECO:0000313" key="2">
    <source>
        <dbReference type="EMBL" id="KXU09775.1"/>
    </source>
</evidence>
<evidence type="ECO:0008006" key="5">
    <source>
        <dbReference type="Google" id="ProtNLM"/>
    </source>
</evidence>
<dbReference type="EMBL" id="LQXV01000132">
    <property type="protein sequence ID" value="KXU09775.1"/>
    <property type="molecule type" value="Genomic_DNA"/>
</dbReference>
<dbReference type="Proteomes" id="UP000071927">
    <property type="component" value="Unassembled WGS sequence"/>
</dbReference>
<dbReference type="AlphaFoldDB" id="A0A139R533"/>